<evidence type="ECO:0000313" key="2">
    <source>
        <dbReference type="Proteomes" id="UP000204169"/>
    </source>
</evidence>
<accession>A0A0G4DCF0</accession>
<organism evidence="1 2">
    <name type="scientific">Cymbidium chlorotic mosaic virus</name>
    <dbReference type="NCBI Taxonomy" id="1602124"/>
    <lineage>
        <taxon>Viruses</taxon>
        <taxon>Riboviria</taxon>
        <taxon>Orthornavirae</taxon>
        <taxon>Pisuviricota</taxon>
        <taxon>Pisoniviricetes</taxon>
        <taxon>Sobelivirales</taxon>
        <taxon>Solemoviridae</taxon>
        <taxon>Sobemovirus</taxon>
        <taxon>Sobemovirus CYCMV</taxon>
    </lineage>
</organism>
<proteinExistence type="predicted"/>
<dbReference type="GeneID" id="24405069"/>
<dbReference type="Proteomes" id="UP000204169">
    <property type="component" value="Segment"/>
</dbReference>
<reference evidence="1 2" key="1">
    <citation type="journal article" date="2015" name="Arch. Virol.">
        <title>Cymbidium chlorotic mosaic virus, a new sobemovirus isolated from a spring orchid (Cymbidium goeringii) in Japan.</title>
        <authorList>
            <person name="Kondo H."/>
            <person name="Takemoto S."/>
            <person name="Maruyama K."/>
            <person name="Chiba S."/>
            <person name="Andika I.B."/>
            <person name="Suzuki N."/>
        </authorList>
    </citation>
    <scope>NUCLEOTIDE SEQUENCE [LARGE SCALE GENOMIC DNA]</scope>
    <source>
        <strain evidence="1">Cym92-20</strain>
    </source>
</reference>
<protein>
    <submittedName>
        <fullName evidence="1">p1</fullName>
    </submittedName>
</protein>
<dbReference type="RefSeq" id="YP_009140471.1">
    <property type="nucleotide sequence ID" value="NC_027123.1"/>
</dbReference>
<evidence type="ECO:0000313" key="1">
    <source>
        <dbReference type="EMBL" id="BAR88083.1"/>
    </source>
</evidence>
<sequence>MTIDIIVKNNTTPIGSKKIAVDEIFSLEVFLQGKFSWGSVATVELTFECRACGYATVRDVEFSGFLLRDRSGEYQEYIERLVRFDSSECQECACRHKLCDYRTCEDPECPDHSDKFFCEVGWCWCTNPPQT</sequence>
<name>A0A0G4DCF0_9VIRU</name>
<dbReference type="KEGG" id="vg:24405069"/>
<keyword evidence="2" id="KW-1185">Reference proteome</keyword>
<dbReference type="EMBL" id="LC019764">
    <property type="protein sequence ID" value="BAR88083.1"/>
    <property type="molecule type" value="Genomic_RNA"/>
</dbReference>